<feature type="region of interest" description="Disordered" evidence="1">
    <location>
        <begin position="29"/>
        <end position="86"/>
    </location>
</feature>
<feature type="compositionally biased region" description="Low complexity" evidence="1">
    <location>
        <begin position="505"/>
        <end position="516"/>
    </location>
</feature>
<feature type="region of interest" description="Disordered" evidence="1">
    <location>
        <begin position="116"/>
        <end position="145"/>
    </location>
</feature>
<name>A0A2K3D5V1_CHLRE</name>
<dbReference type="OrthoDB" id="549487at2759"/>
<gene>
    <name evidence="2" type="ORF">CHLRE_12g555300v5</name>
</gene>
<reference evidence="2 3" key="1">
    <citation type="journal article" date="2007" name="Science">
        <title>The Chlamydomonas genome reveals the evolution of key animal and plant functions.</title>
        <authorList>
            <person name="Merchant S.S."/>
            <person name="Prochnik S.E."/>
            <person name="Vallon O."/>
            <person name="Harris E.H."/>
            <person name="Karpowicz S.J."/>
            <person name="Witman G.B."/>
            <person name="Terry A."/>
            <person name="Salamov A."/>
            <person name="Fritz-Laylin L.K."/>
            <person name="Marechal-Drouard L."/>
            <person name="Marshall W.F."/>
            <person name="Qu L.H."/>
            <person name="Nelson D.R."/>
            <person name="Sanderfoot A.A."/>
            <person name="Spalding M.H."/>
            <person name="Kapitonov V.V."/>
            <person name="Ren Q."/>
            <person name="Ferris P."/>
            <person name="Lindquist E."/>
            <person name="Shapiro H."/>
            <person name="Lucas S.M."/>
            <person name="Grimwood J."/>
            <person name="Schmutz J."/>
            <person name="Cardol P."/>
            <person name="Cerutti H."/>
            <person name="Chanfreau G."/>
            <person name="Chen C.L."/>
            <person name="Cognat V."/>
            <person name="Croft M.T."/>
            <person name="Dent R."/>
            <person name="Dutcher S."/>
            <person name="Fernandez E."/>
            <person name="Fukuzawa H."/>
            <person name="Gonzalez-Ballester D."/>
            <person name="Gonzalez-Halphen D."/>
            <person name="Hallmann A."/>
            <person name="Hanikenne M."/>
            <person name="Hippler M."/>
            <person name="Inwood W."/>
            <person name="Jabbari K."/>
            <person name="Kalanon M."/>
            <person name="Kuras R."/>
            <person name="Lefebvre P.A."/>
            <person name="Lemaire S.D."/>
            <person name="Lobanov A.V."/>
            <person name="Lohr M."/>
            <person name="Manuell A."/>
            <person name="Meier I."/>
            <person name="Mets L."/>
            <person name="Mittag M."/>
            <person name="Mittelmeier T."/>
            <person name="Moroney J.V."/>
            <person name="Moseley J."/>
            <person name="Napoli C."/>
            <person name="Nedelcu A.M."/>
            <person name="Niyogi K."/>
            <person name="Novoselov S.V."/>
            <person name="Paulsen I.T."/>
            <person name="Pazour G."/>
            <person name="Purton S."/>
            <person name="Ral J.P."/>
            <person name="Riano-Pachon D.M."/>
            <person name="Riekhof W."/>
            <person name="Rymarquis L."/>
            <person name="Schroda M."/>
            <person name="Stern D."/>
            <person name="Umen J."/>
            <person name="Willows R."/>
            <person name="Wilson N."/>
            <person name="Zimmer S.L."/>
            <person name="Allmer J."/>
            <person name="Balk J."/>
            <person name="Bisova K."/>
            <person name="Chen C.J."/>
            <person name="Elias M."/>
            <person name="Gendler K."/>
            <person name="Hauser C."/>
            <person name="Lamb M.R."/>
            <person name="Ledford H."/>
            <person name="Long J.C."/>
            <person name="Minagawa J."/>
            <person name="Page M.D."/>
            <person name="Pan J."/>
            <person name="Pootakham W."/>
            <person name="Roje S."/>
            <person name="Rose A."/>
            <person name="Stahlberg E."/>
            <person name="Terauchi A.M."/>
            <person name="Yang P."/>
            <person name="Ball S."/>
            <person name="Bowler C."/>
            <person name="Dieckmann C.L."/>
            <person name="Gladyshev V.N."/>
            <person name="Green P."/>
            <person name="Jorgensen R."/>
            <person name="Mayfield S."/>
            <person name="Mueller-Roeber B."/>
            <person name="Rajamani S."/>
            <person name="Sayre R.T."/>
            <person name="Brokstein P."/>
            <person name="Dubchak I."/>
            <person name="Goodstein D."/>
            <person name="Hornick L."/>
            <person name="Huang Y.W."/>
            <person name="Jhaveri J."/>
            <person name="Luo Y."/>
            <person name="Martinez D."/>
            <person name="Ngau W.C."/>
            <person name="Otillar B."/>
            <person name="Poliakov A."/>
            <person name="Porter A."/>
            <person name="Szajkowski L."/>
            <person name="Werner G."/>
            <person name="Zhou K."/>
            <person name="Grigoriev I.V."/>
            <person name="Rokhsar D.S."/>
            <person name="Grossman A.R."/>
        </authorList>
    </citation>
    <scope>NUCLEOTIDE SEQUENCE [LARGE SCALE GENOMIC DNA]</scope>
    <source>
        <strain evidence="3">CC-503</strain>
    </source>
</reference>
<dbReference type="PaxDb" id="3055-EDP03102"/>
<evidence type="ECO:0000313" key="2">
    <source>
        <dbReference type="EMBL" id="PNW75911.1"/>
    </source>
</evidence>
<protein>
    <submittedName>
        <fullName evidence="2">Uncharacterized protein</fullName>
    </submittedName>
</protein>
<feature type="compositionally biased region" description="Low complexity" evidence="1">
    <location>
        <begin position="475"/>
        <end position="485"/>
    </location>
</feature>
<sequence>MSHVTTSSDPLSVEVAELLQRTDTMLSGSSAAGRALSENGRSFGPSAGPGSVSRGLGRTTSMRSVGGAMGGGTSAVGGTGGGDALSEAASRMRSSYDVARSKLSLFKKTASFKEPLSVDIPSGHPDAPTPRFSPLSPSRGGGGGSVALTDPSIERILDRSASMSLFSPHRAGGTISGGGGDRTYNSFAGLQDMVSMVDEMVATAPTSPKPLGAFGGAGLGRTAGRLGLGGGAGSSIGGGASKGSGVGLSSDGLRSPGIGLRPFSRFGGSASPSPRSPLRKSPGLGGAPVPAASPGSKGGSSRRAQLLGLLGKDLAAPYEVVKFKTDVGAQGTRPPANLAALAGNLQEKFDRVNRKLKNWELVETAASERFNNAMDAALDALFARVNLGWPASEGGAGAPTPAATSTAAAARPSSRAASASKATRPRSAPRQRTGDADPDVRVTVGHGRRRSGGGSGSSARDRQQAARYADPDIETPSSTTTTSSSDAPRHRGNNEGWENEDGAEETATSSGSADSGLDSDTEELKDSSRRGGGGGKPRKADSRHADRRRHERSGSAAKAERRRTQGTGAAGGGRSPGAAAQPQQHQQHTQQQQQQQYLPSAPGLATSCPPRRRWAWAPACCYSRPHRRGRPWDPSWRAGRR</sequence>
<evidence type="ECO:0000256" key="1">
    <source>
        <dbReference type="SAM" id="MobiDB-lite"/>
    </source>
</evidence>
<feature type="compositionally biased region" description="Low complexity" evidence="1">
    <location>
        <begin position="279"/>
        <end position="301"/>
    </location>
</feature>
<dbReference type="ExpressionAtlas" id="A0A2K3D5V1">
    <property type="expression patterns" value="baseline and differential"/>
</dbReference>
<feature type="compositionally biased region" description="Gly residues" evidence="1">
    <location>
        <begin position="67"/>
        <end position="83"/>
    </location>
</feature>
<dbReference type="EMBL" id="CM008973">
    <property type="protein sequence ID" value="PNW75911.1"/>
    <property type="molecule type" value="Genomic_DNA"/>
</dbReference>
<dbReference type="Gramene" id="PNW75911">
    <property type="protein sequence ID" value="PNW75911"/>
    <property type="gene ID" value="CHLRE_12g555300v5"/>
</dbReference>
<dbReference type="InParanoid" id="A0A2K3D5V1"/>
<dbReference type="AlphaFoldDB" id="A0A2K3D5V1"/>
<dbReference type="GeneID" id="5719733"/>
<organism evidence="2 3">
    <name type="scientific">Chlamydomonas reinhardtii</name>
    <name type="common">Chlamydomonas smithii</name>
    <dbReference type="NCBI Taxonomy" id="3055"/>
    <lineage>
        <taxon>Eukaryota</taxon>
        <taxon>Viridiplantae</taxon>
        <taxon>Chlorophyta</taxon>
        <taxon>core chlorophytes</taxon>
        <taxon>Chlorophyceae</taxon>
        <taxon>CS clade</taxon>
        <taxon>Chlamydomonadales</taxon>
        <taxon>Chlamydomonadaceae</taxon>
        <taxon>Chlamydomonas</taxon>
    </lineage>
</organism>
<evidence type="ECO:0000313" key="3">
    <source>
        <dbReference type="Proteomes" id="UP000006906"/>
    </source>
</evidence>
<feature type="region of interest" description="Disordered" evidence="1">
    <location>
        <begin position="259"/>
        <end position="302"/>
    </location>
</feature>
<feature type="compositionally biased region" description="Low complexity" evidence="1">
    <location>
        <begin position="394"/>
        <end position="422"/>
    </location>
</feature>
<dbReference type="KEGG" id="cre:CHLRE_12g555300v5"/>
<feature type="compositionally biased region" description="Low complexity" evidence="1">
    <location>
        <begin position="576"/>
        <end position="596"/>
    </location>
</feature>
<feature type="compositionally biased region" description="Low complexity" evidence="1">
    <location>
        <begin position="262"/>
        <end position="273"/>
    </location>
</feature>
<dbReference type="RefSeq" id="XP_001694166.2">
    <property type="nucleotide sequence ID" value="XM_001694114.3"/>
</dbReference>
<proteinExistence type="predicted"/>
<accession>A0A2K3D5V1</accession>
<feature type="region of interest" description="Disordered" evidence="1">
    <location>
        <begin position="394"/>
        <end position="641"/>
    </location>
</feature>
<keyword evidence="3" id="KW-1185">Reference proteome</keyword>
<dbReference type="Proteomes" id="UP000006906">
    <property type="component" value="Chromosome 12"/>
</dbReference>